<feature type="transmembrane region" description="Helical" evidence="8">
    <location>
        <begin position="6"/>
        <end position="21"/>
    </location>
</feature>
<evidence type="ECO:0000313" key="9">
    <source>
        <dbReference type="EMBL" id="CAG9620069.1"/>
    </source>
</evidence>
<accession>A0ABM8YJH1</accession>
<keyword evidence="3" id="KW-0050">Antiport</keyword>
<keyword evidence="10" id="KW-1185">Reference proteome</keyword>
<comment type="subcellular location">
    <subcellularLocation>
        <location evidence="1">Cell membrane</location>
        <topology evidence="1">Multi-pass membrane protein</topology>
    </subcellularLocation>
</comment>
<reference evidence="9 10" key="1">
    <citation type="submission" date="2021-10" db="EMBL/GenBank/DDBJ databases">
        <authorList>
            <person name="Criscuolo A."/>
        </authorList>
    </citation>
    <scope>NUCLEOTIDE SEQUENCE [LARGE SCALE GENOMIC DNA]</scope>
    <source>
        <strain evidence="10">CIP 111883</strain>
    </source>
</reference>
<gene>
    <name evidence="9" type="primary">mrpE_1</name>
    <name evidence="9" type="ORF">BACCIP111883_00837</name>
</gene>
<evidence type="ECO:0000256" key="8">
    <source>
        <dbReference type="SAM" id="Phobius"/>
    </source>
</evidence>
<evidence type="ECO:0000256" key="7">
    <source>
        <dbReference type="ARBA" id="ARBA00023136"/>
    </source>
</evidence>
<evidence type="ECO:0000256" key="2">
    <source>
        <dbReference type="ARBA" id="ARBA00006228"/>
    </source>
</evidence>
<protein>
    <submittedName>
        <fullName evidence="9">Na(+)/H(+) antiporter subunit E</fullName>
    </submittedName>
</protein>
<dbReference type="PANTHER" id="PTHR34584:SF1">
    <property type="entry name" value="NA(+)_H(+) ANTIPORTER SUBUNIT E1"/>
    <property type="match status" value="1"/>
</dbReference>
<evidence type="ECO:0000256" key="6">
    <source>
        <dbReference type="ARBA" id="ARBA00022989"/>
    </source>
</evidence>
<keyword evidence="5 8" id="KW-0812">Transmembrane</keyword>
<keyword evidence="7 8" id="KW-0472">Membrane</keyword>
<comment type="similarity">
    <text evidence="2">Belongs to the CPA3 antiporters (TC 2.A.63) subunit E family.</text>
</comment>
<dbReference type="PANTHER" id="PTHR34584">
    <property type="entry name" value="NA(+)/H(+) ANTIPORTER SUBUNIT E1"/>
    <property type="match status" value="1"/>
</dbReference>
<evidence type="ECO:0000256" key="1">
    <source>
        <dbReference type="ARBA" id="ARBA00004651"/>
    </source>
</evidence>
<dbReference type="EMBL" id="CAKJTJ010000003">
    <property type="protein sequence ID" value="CAG9620069.1"/>
    <property type="molecule type" value="Genomic_DNA"/>
</dbReference>
<evidence type="ECO:0000256" key="5">
    <source>
        <dbReference type="ARBA" id="ARBA00022692"/>
    </source>
</evidence>
<keyword evidence="6 8" id="KW-1133">Transmembrane helix</keyword>
<dbReference type="InterPro" id="IPR002758">
    <property type="entry name" value="Cation_antiport_E"/>
</dbReference>
<name>A0ABM8YJH1_9BACI</name>
<evidence type="ECO:0000256" key="3">
    <source>
        <dbReference type="ARBA" id="ARBA00022449"/>
    </source>
</evidence>
<keyword evidence="4" id="KW-1003">Cell membrane</keyword>
<dbReference type="PIRSF" id="PIRSF019239">
    <property type="entry name" value="MrpE"/>
    <property type="match status" value="1"/>
</dbReference>
<dbReference type="Pfam" id="PF01899">
    <property type="entry name" value="MNHE"/>
    <property type="match status" value="1"/>
</dbReference>
<evidence type="ECO:0000256" key="4">
    <source>
        <dbReference type="ARBA" id="ARBA00022475"/>
    </source>
</evidence>
<feature type="transmembrane region" description="Helical" evidence="8">
    <location>
        <begin position="28"/>
        <end position="48"/>
    </location>
</feature>
<sequence>MSNLAVQLLINLTIATLWMFLNDTFDPVTFFSGYLVGLVILFSMRRFFSTSFYFIKIYAILKLVTIFTYELIQSSILVVRQIMKPKLDITPGIFKIQTELEGEWEVSLLALLLTLTPGSVVLEISQDGKEFTMHAMDIPISSDSVRKTKETFEKAIMEVTR</sequence>
<keyword evidence="3" id="KW-0813">Transport</keyword>
<evidence type="ECO:0000313" key="10">
    <source>
        <dbReference type="Proteomes" id="UP000789833"/>
    </source>
</evidence>
<dbReference type="Proteomes" id="UP000789833">
    <property type="component" value="Unassembled WGS sequence"/>
</dbReference>
<feature type="transmembrane region" description="Helical" evidence="8">
    <location>
        <begin position="54"/>
        <end position="79"/>
    </location>
</feature>
<organism evidence="9 10">
    <name type="scientific">Sutcliffiella rhizosphaerae</name>
    <dbReference type="NCBI Taxonomy" id="2880967"/>
    <lineage>
        <taxon>Bacteria</taxon>
        <taxon>Bacillati</taxon>
        <taxon>Bacillota</taxon>
        <taxon>Bacilli</taxon>
        <taxon>Bacillales</taxon>
        <taxon>Bacillaceae</taxon>
        <taxon>Sutcliffiella</taxon>
    </lineage>
</organism>
<comment type="caution">
    <text evidence="9">The sequence shown here is derived from an EMBL/GenBank/DDBJ whole genome shotgun (WGS) entry which is preliminary data.</text>
</comment>
<dbReference type="NCBIfam" id="NF006517">
    <property type="entry name" value="PRK08965.1-1"/>
    <property type="match status" value="1"/>
</dbReference>
<proteinExistence type="inferred from homology"/>